<gene>
    <name evidence="2" type="ORF">PoB_005161200</name>
</gene>
<keyword evidence="3" id="KW-1185">Reference proteome</keyword>
<evidence type="ECO:0000256" key="1">
    <source>
        <dbReference type="SAM" id="MobiDB-lite"/>
    </source>
</evidence>
<comment type="caution">
    <text evidence="2">The sequence shown here is derived from an EMBL/GenBank/DDBJ whole genome shotgun (WGS) entry which is preliminary data.</text>
</comment>
<accession>A0AAV4C0J3</accession>
<dbReference type="AlphaFoldDB" id="A0AAV4C0J3"/>
<protein>
    <submittedName>
        <fullName evidence="2">Uncharacterized protein</fullName>
    </submittedName>
</protein>
<organism evidence="2 3">
    <name type="scientific">Plakobranchus ocellatus</name>
    <dbReference type="NCBI Taxonomy" id="259542"/>
    <lineage>
        <taxon>Eukaryota</taxon>
        <taxon>Metazoa</taxon>
        <taxon>Spiralia</taxon>
        <taxon>Lophotrochozoa</taxon>
        <taxon>Mollusca</taxon>
        <taxon>Gastropoda</taxon>
        <taxon>Heterobranchia</taxon>
        <taxon>Euthyneura</taxon>
        <taxon>Panpulmonata</taxon>
        <taxon>Sacoglossa</taxon>
        <taxon>Placobranchoidea</taxon>
        <taxon>Plakobranchidae</taxon>
        <taxon>Plakobranchus</taxon>
    </lineage>
</organism>
<feature type="compositionally biased region" description="Polar residues" evidence="1">
    <location>
        <begin position="193"/>
        <end position="204"/>
    </location>
</feature>
<dbReference type="Proteomes" id="UP000735302">
    <property type="component" value="Unassembled WGS sequence"/>
</dbReference>
<proteinExistence type="predicted"/>
<name>A0AAV4C0J3_9GAST</name>
<reference evidence="2 3" key="1">
    <citation type="journal article" date="2021" name="Elife">
        <title>Chloroplast acquisition without the gene transfer in kleptoplastic sea slugs, Plakobranchus ocellatus.</title>
        <authorList>
            <person name="Maeda T."/>
            <person name="Takahashi S."/>
            <person name="Yoshida T."/>
            <person name="Shimamura S."/>
            <person name="Takaki Y."/>
            <person name="Nagai Y."/>
            <person name="Toyoda A."/>
            <person name="Suzuki Y."/>
            <person name="Arimoto A."/>
            <person name="Ishii H."/>
            <person name="Satoh N."/>
            <person name="Nishiyama T."/>
            <person name="Hasebe M."/>
            <person name="Maruyama T."/>
            <person name="Minagawa J."/>
            <person name="Obokata J."/>
            <person name="Shigenobu S."/>
        </authorList>
    </citation>
    <scope>NUCLEOTIDE SEQUENCE [LARGE SCALE GENOMIC DNA]</scope>
</reference>
<evidence type="ECO:0000313" key="3">
    <source>
        <dbReference type="Proteomes" id="UP000735302"/>
    </source>
</evidence>
<dbReference type="EMBL" id="BLXT01005691">
    <property type="protein sequence ID" value="GFO25107.1"/>
    <property type="molecule type" value="Genomic_DNA"/>
</dbReference>
<evidence type="ECO:0000313" key="2">
    <source>
        <dbReference type="EMBL" id="GFO25107.1"/>
    </source>
</evidence>
<feature type="region of interest" description="Disordered" evidence="1">
    <location>
        <begin position="168"/>
        <end position="204"/>
    </location>
</feature>
<sequence length="204" mass="22533">MLKTGGGGGPAEPMDKMSEKIFNLIPNQFAAIESELDWAHPLSHLALGAFETIANAGLREGDIEQMLYKFSDGCFDREAGLHAFYRHPKSLDQAMAFVEKFQFTHAEMHGPRDSRRPVSTLSQQIGLLNACVDRLADEILSSKTAGHTSSHGGDETPCLEEVHSTQSMMLVRKKPGTGRNQCPFKERRKKGSQLCQKSALSDEK</sequence>